<accession>A0A2S7ERX4</accession>
<dbReference type="Proteomes" id="UP000238261">
    <property type="component" value="Unassembled WGS sequence"/>
</dbReference>
<evidence type="ECO:0000256" key="1">
    <source>
        <dbReference type="SAM" id="SignalP"/>
    </source>
</evidence>
<dbReference type="OrthoDB" id="7561807at2"/>
<keyword evidence="3" id="KW-1185">Reference proteome</keyword>
<name>A0A2S7ERX4_9XANT</name>
<dbReference type="RefSeq" id="WP_104558884.1">
    <property type="nucleotide sequence ID" value="NZ_CP043476.1"/>
</dbReference>
<keyword evidence="1" id="KW-0732">Signal</keyword>
<comment type="caution">
    <text evidence="2">The sequence shown here is derived from an EMBL/GenBank/DDBJ whole genome shotgun (WGS) entry which is preliminary data.</text>
</comment>
<sequence>MPLSLRVGVAAGLLLLATHGACAADLPAEVLRQLPAGYLPLAQLHADLDGDGRADYLVALQQRGEAERDPAPARPLLIVVQQGDGHYRLAARNDRVVLKRDDGGQCDPFTDSDDPFAAKGRYFTVQNGVSCGQHWTYFITFRYEPERKTWLFHKRIRQSWQLNPDPAPGADALRKTADKVDAADPGHPVTFAEYVPD</sequence>
<reference evidence="3" key="1">
    <citation type="submission" date="2016-08" db="EMBL/GenBank/DDBJ databases">
        <authorList>
            <person name="Merda D."/>
            <person name="Briand M."/>
            <person name="Taghouti G."/>
            <person name="Carrere S."/>
            <person name="Gouzy J."/>
            <person name="Portier P."/>
            <person name="Jacques M.-A."/>
            <person name="Fischer-Le Saux M."/>
        </authorList>
    </citation>
    <scope>NUCLEOTIDE SEQUENCE [LARGE SCALE GENOMIC DNA]</scope>
    <source>
        <strain evidence="3">CFBP1156</strain>
    </source>
</reference>
<feature type="chain" id="PRO_5015435622" description="Lipoprotein" evidence="1">
    <location>
        <begin position="24"/>
        <end position="197"/>
    </location>
</feature>
<evidence type="ECO:0000313" key="2">
    <source>
        <dbReference type="EMBL" id="PPU95829.1"/>
    </source>
</evidence>
<gene>
    <name evidence="2" type="ORF">XhyaCFBP1156_17605</name>
</gene>
<feature type="signal peptide" evidence="1">
    <location>
        <begin position="1"/>
        <end position="23"/>
    </location>
</feature>
<evidence type="ECO:0008006" key="4">
    <source>
        <dbReference type="Google" id="ProtNLM"/>
    </source>
</evidence>
<protein>
    <recommendedName>
        <fullName evidence="4">Lipoprotein</fullName>
    </recommendedName>
</protein>
<dbReference type="EMBL" id="MDEG01000022">
    <property type="protein sequence ID" value="PPU95829.1"/>
    <property type="molecule type" value="Genomic_DNA"/>
</dbReference>
<dbReference type="AlphaFoldDB" id="A0A2S7ERX4"/>
<evidence type="ECO:0000313" key="3">
    <source>
        <dbReference type="Proteomes" id="UP000238261"/>
    </source>
</evidence>
<organism evidence="2 3">
    <name type="scientific">Xanthomonas hyacinthi</name>
    <dbReference type="NCBI Taxonomy" id="56455"/>
    <lineage>
        <taxon>Bacteria</taxon>
        <taxon>Pseudomonadati</taxon>
        <taxon>Pseudomonadota</taxon>
        <taxon>Gammaproteobacteria</taxon>
        <taxon>Lysobacterales</taxon>
        <taxon>Lysobacteraceae</taxon>
        <taxon>Xanthomonas</taxon>
    </lineage>
</organism>
<proteinExistence type="predicted"/>